<dbReference type="EMBL" id="JACCKS010000002">
    <property type="protein sequence ID" value="NZA37045.1"/>
    <property type="molecule type" value="Genomic_DNA"/>
</dbReference>
<dbReference type="RefSeq" id="WP_180492858.1">
    <property type="nucleotide sequence ID" value="NZ_JACCKS010000002.1"/>
</dbReference>
<sequence length="99" mass="10838">MNFVSEFLSFMAWLMARPRRSLEVLGLWVYLFIKTTPPPSRTRTAAGTGLYGSRWTAARCAPSWTESPRNASGNSGRSSSGIPGWNTRRLPAAPPPATP</sequence>
<comment type="caution">
    <text evidence="2">The sequence shown here is derived from an EMBL/GenBank/DDBJ whole genome shotgun (WGS) entry which is preliminary data.</text>
</comment>
<gene>
    <name evidence="2" type="ORF">H0N91_02550</name>
</gene>
<proteinExistence type="predicted"/>
<feature type="region of interest" description="Disordered" evidence="1">
    <location>
        <begin position="62"/>
        <end position="99"/>
    </location>
</feature>
<feature type="compositionally biased region" description="Low complexity" evidence="1">
    <location>
        <begin position="67"/>
        <end position="84"/>
    </location>
</feature>
<dbReference type="AlphaFoldDB" id="A0A853JJY9"/>
<evidence type="ECO:0000256" key="1">
    <source>
        <dbReference type="SAM" id="MobiDB-lite"/>
    </source>
</evidence>
<name>A0A853JJY9_9FIRM</name>
<reference evidence="2 3" key="1">
    <citation type="submission" date="2020-07" db="EMBL/GenBank/DDBJ databases">
        <title>Organ Donor 1.</title>
        <authorList>
            <person name="Marsh A.J."/>
            <person name="Azcarate-Peril M.A."/>
        </authorList>
    </citation>
    <scope>NUCLEOTIDE SEQUENCE [LARGE SCALE GENOMIC DNA]</scope>
    <source>
        <strain evidence="2 3">AMC0717</strain>
    </source>
</reference>
<dbReference type="Proteomes" id="UP000586254">
    <property type="component" value="Unassembled WGS sequence"/>
</dbReference>
<accession>A0A853JJY9</accession>
<evidence type="ECO:0000313" key="3">
    <source>
        <dbReference type="Proteomes" id="UP000586254"/>
    </source>
</evidence>
<organism evidence="2 3">
    <name type="scientific">Eubacterium callanderi</name>
    <dbReference type="NCBI Taxonomy" id="53442"/>
    <lineage>
        <taxon>Bacteria</taxon>
        <taxon>Bacillati</taxon>
        <taxon>Bacillota</taxon>
        <taxon>Clostridia</taxon>
        <taxon>Eubacteriales</taxon>
        <taxon>Eubacteriaceae</taxon>
        <taxon>Eubacterium</taxon>
    </lineage>
</organism>
<evidence type="ECO:0000313" key="2">
    <source>
        <dbReference type="EMBL" id="NZA37045.1"/>
    </source>
</evidence>
<protein>
    <submittedName>
        <fullName evidence="2">Uncharacterized protein</fullName>
    </submittedName>
</protein>